<dbReference type="InterPro" id="IPR018060">
    <property type="entry name" value="HTH_AraC"/>
</dbReference>
<dbReference type="InterPro" id="IPR009057">
    <property type="entry name" value="Homeodomain-like_sf"/>
</dbReference>
<name>A0A2P8G279_9BACT</name>
<evidence type="ECO:0000313" key="5">
    <source>
        <dbReference type="EMBL" id="PSL28088.1"/>
    </source>
</evidence>
<evidence type="ECO:0000313" key="6">
    <source>
        <dbReference type="Proteomes" id="UP000240978"/>
    </source>
</evidence>
<feature type="domain" description="HTH araC/xylS-type" evidence="4">
    <location>
        <begin position="228"/>
        <end position="327"/>
    </location>
</feature>
<dbReference type="OrthoDB" id="9799345at2"/>
<dbReference type="EMBL" id="PYGK01000008">
    <property type="protein sequence ID" value="PSL28088.1"/>
    <property type="molecule type" value="Genomic_DNA"/>
</dbReference>
<comment type="caution">
    <text evidence="5">The sequence shown here is derived from an EMBL/GenBank/DDBJ whole genome shotgun (WGS) entry which is preliminary data.</text>
</comment>
<dbReference type="PROSITE" id="PS01124">
    <property type="entry name" value="HTH_ARAC_FAMILY_2"/>
    <property type="match status" value="1"/>
</dbReference>
<proteinExistence type="predicted"/>
<evidence type="ECO:0000256" key="1">
    <source>
        <dbReference type="ARBA" id="ARBA00023015"/>
    </source>
</evidence>
<protein>
    <submittedName>
        <fullName evidence="5">AraC-like DNA-binding protein</fullName>
    </submittedName>
</protein>
<organism evidence="5 6">
    <name type="scientific">Chitinophaga ginsengisoli</name>
    <dbReference type="NCBI Taxonomy" id="363837"/>
    <lineage>
        <taxon>Bacteria</taxon>
        <taxon>Pseudomonadati</taxon>
        <taxon>Bacteroidota</taxon>
        <taxon>Chitinophagia</taxon>
        <taxon>Chitinophagales</taxon>
        <taxon>Chitinophagaceae</taxon>
        <taxon>Chitinophaga</taxon>
    </lineage>
</organism>
<gene>
    <name evidence="5" type="ORF">CLV42_1087</name>
</gene>
<dbReference type="SMART" id="SM00342">
    <property type="entry name" value="HTH_ARAC"/>
    <property type="match status" value="1"/>
</dbReference>
<dbReference type="SUPFAM" id="SSF46689">
    <property type="entry name" value="Homeodomain-like"/>
    <property type="match status" value="1"/>
</dbReference>
<accession>A0A2P8G279</accession>
<evidence type="ECO:0000256" key="2">
    <source>
        <dbReference type="ARBA" id="ARBA00023125"/>
    </source>
</evidence>
<dbReference type="Pfam" id="PF12833">
    <property type="entry name" value="HTH_18"/>
    <property type="match status" value="1"/>
</dbReference>
<dbReference type="RefSeq" id="WP_106603564.1">
    <property type="nucleotide sequence ID" value="NZ_PYGK01000008.1"/>
</dbReference>
<dbReference type="PANTHER" id="PTHR43280">
    <property type="entry name" value="ARAC-FAMILY TRANSCRIPTIONAL REGULATOR"/>
    <property type="match status" value="1"/>
</dbReference>
<dbReference type="Gene3D" id="1.10.10.60">
    <property type="entry name" value="Homeodomain-like"/>
    <property type="match status" value="1"/>
</dbReference>
<dbReference type="AlphaFoldDB" id="A0A2P8G279"/>
<evidence type="ECO:0000259" key="4">
    <source>
        <dbReference type="PROSITE" id="PS01124"/>
    </source>
</evidence>
<reference evidence="5 6" key="1">
    <citation type="submission" date="2018-03" db="EMBL/GenBank/DDBJ databases">
        <title>Genomic Encyclopedia of Archaeal and Bacterial Type Strains, Phase II (KMG-II): from individual species to whole genera.</title>
        <authorList>
            <person name="Goeker M."/>
        </authorList>
    </citation>
    <scope>NUCLEOTIDE SEQUENCE [LARGE SCALE GENOMIC DNA]</scope>
    <source>
        <strain evidence="5 6">DSM 18107</strain>
    </source>
</reference>
<keyword evidence="6" id="KW-1185">Reference proteome</keyword>
<evidence type="ECO:0000256" key="3">
    <source>
        <dbReference type="ARBA" id="ARBA00023163"/>
    </source>
</evidence>
<dbReference type="GO" id="GO:0003700">
    <property type="term" value="F:DNA-binding transcription factor activity"/>
    <property type="evidence" value="ECO:0007669"/>
    <property type="project" value="InterPro"/>
</dbReference>
<sequence length="339" mass="39259">MRLVVEPYALLEESAHPPVPGRIRRSSKRLPVTEYAKYSSGTIITQKLLNNFCSIYLYSIDAKQTMHLIIKSMEPKVVLQILLEANNTIEINERLYEGIKRLTATLIIVPKGTTRLRVKKDKVKLIYIELGFDLLNELSAEAEIFQRALNKLLYSNEILFDVIATEYLEDLLIYNFEQAIEYNYTHGNRNITFKSIIYSFLSHFLQSRQDKSELNASLPDIPHREKIMNIRDTIRSHPNLQTCRLENLSKEFLLSKQMIGQLFYQLFNIHISEFLSSQIMEKAVLMLTTTSIPIKEIAAELGYSASSNFVRAFYEIHNEYPADVRLNGKIGNRKTKKNN</sequence>
<keyword evidence="1" id="KW-0805">Transcription regulation</keyword>
<keyword evidence="2 5" id="KW-0238">DNA-binding</keyword>
<dbReference type="GO" id="GO:0043565">
    <property type="term" value="F:sequence-specific DNA binding"/>
    <property type="evidence" value="ECO:0007669"/>
    <property type="project" value="InterPro"/>
</dbReference>
<dbReference type="Proteomes" id="UP000240978">
    <property type="component" value="Unassembled WGS sequence"/>
</dbReference>
<keyword evidence="3" id="KW-0804">Transcription</keyword>
<dbReference type="PANTHER" id="PTHR43280:SF2">
    <property type="entry name" value="HTH-TYPE TRANSCRIPTIONAL REGULATOR EXSA"/>
    <property type="match status" value="1"/>
</dbReference>